<proteinExistence type="predicted"/>
<gene>
    <name evidence="17" type="ORF">N320_04781</name>
</gene>
<protein>
    <submittedName>
        <fullName evidence="17">T-cell surface glycoprotein CD8 alpha chain</fullName>
    </submittedName>
</protein>
<dbReference type="PANTHER" id="PTHR10441">
    <property type="entry name" value="CD8 ALPHA CHAIN"/>
    <property type="match status" value="1"/>
</dbReference>
<dbReference type="Proteomes" id="UP000054064">
    <property type="component" value="Unassembled WGS sequence"/>
</dbReference>
<keyword evidence="12" id="KW-0449">Lipoprotein</keyword>
<evidence type="ECO:0000256" key="2">
    <source>
        <dbReference type="ARBA" id="ARBA00022475"/>
    </source>
</evidence>
<dbReference type="InterPro" id="IPR015468">
    <property type="entry name" value="CD8_asu"/>
</dbReference>
<accession>A0A091H888</accession>
<evidence type="ECO:0000256" key="7">
    <source>
        <dbReference type="ARBA" id="ARBA00023130"/>
    </source>
</evidence>
<dbReference type="InterPro" id="IPR013783">
    <property type="entry name" value="Ig-like_fold"/>
</dbReference>
<dbReference type="SUPFAM" id="SSF48726">
    <property type="entry name" value="Immunoglobulin"/>
    <property type="match status" value="1"/>
</dbReference>
<keyword evidence="2" id="KW-1003">Cell membrane</keyword>
<evidence type="ECO:0000256" key="5">
    <source>
        <dbReference type="ARBA" id="ARBA00022859"/>
    </source>
</evidence>
<feature type="chain" id="PRO_5001874184" evidence="15">
    <location>
        <begin position="22"/>
        <end position="218"/>
    </location>
</feature>
<keyword evidence="6 14" id="KW-1133">Transmembrane helix</keyword>
<dbReference type="Gene3D" id="2.60.40.10">
    <property type="entry name" value="Immunoglobulins"/>
    <property type="match status" value="1"/>
</dbReference>
<keyword evidence="8 14" id="KW-0472">Membrane</keyword>
<keyword evidence="3 14" id="KW-0812">Transmembrane</keyword>
<evidence type="ECO:0000256" key="6">
    <source>
        <dbReference type="ARBA" id="ARBA00022989"/>
    </source>
</evidence>
<keyword evidence="10" id="KW-1015">Disulfide bond</keyword>
<keyword evidence="11" id="KW-0325">Glycoprotein</keyword>
<dbReference type="PROSITE" id="PS50835">
    <property type="entry name" value="IG_LIKE"/>
    <property type="match status" value="1"/>
</dbReference>
<keyword evidence="5" id="KW-0391">Immunity</keyword>
<dbReference type="FunFam" id="2.60.40.10:FF:001514">
    <property type="entry name" value="CD8 alpha chain"/>
    <property type="match status" value="1"/>
</dbReference>
<evidence type="ECO:0000256" key="11">
    <source>
        <dbReference type="ARBA" id="ARBA00023180"/>
    </source>
</evidence>
<dbReference type="GO" id="GO:0002456">
    <property type="term" value="P:T cell mediated immunity"/>
    <property type="evidence" value="ECO:0007669"/>
    <property type="project" value="TreeGrafter"/>
</dbReference>
<feature type="domain" description="Ig-like" evidence="16">
    <location>
        <begin position="25"/>
        <end position="133"/>
    </location>
</feature>
<keyword evidence="18" id="KW-1185">Reference proteome</keyword>
<evidence type="ECO:0000256" key="9">
    <source>
        <dbReference type="ARBA" id="ARBA00023139"/>
    </source>
</evidence>
<evidence type="ECO:0000256" key="10">
    <source>
        <dbReference type="ARBA" id="ARBA00023157"/>
    </source>
</evidence>
<evidence type="ECO:0000256" key="1">
    <source>
        <dbReference type="ARBA" id="ARBA00004251"/>
    </source>
</evidence>
<feature type="signal peptide" evidence="15">
    <location>
        <begin position="1"/>
        <end position="21"/>
    </location>
</feature>
<dbReference type="InterPro" id="IPR013106">
    <property type="entry name" value="Ig_V-set"/>
</dbReference>
<name>A0A091H888_BUCRH</name>
<evidence type="ECO:0000256" key="13">
    <source>
        <dbReference type="ARBA" id="ARBA00023319"/>
    </source>
</evidence>
<keyword evidence="9" id="KW-0564">Palmitate</keyword>
<evidence type="ECO:0000313" key="18">
    <source>
        <dbReference type="Proteomes" id="UP000054064"/>
    </source>
</evidence>
<evidence type="ECO:0000256" key="3">
    <source>
        <dbReference type="ARBA" id="ARBA00022692"/>
    </source>
</evidence>
<dbReference type="GO" id="GO:0007166">
    <property type="term" value="P:cell surface receptor signaling pathway"/>
    <property type="evidence" value="ECO:0007669"/>
    <property type="project" value="TreeGrafter"/>
</dbReference>
<evidence type="ECO:0000313" key="17">
    <source>
        <dbReference type="EMBL" id="KFO92056.1"/>
    </source>
</evidence>
<reference evidence="17 18" key="1">
    <citation type="submission" date="2014-04" db="EMBL/GenBank/DDBJ databases">
        <title>Genome evolution of avian class.</title>
        <authorList>
            <person name="Zhang G."/>
            <person name="Li C."/>
        </authorList>
    </citation>
    <scope>NUCLEOTIDE SEQUENCE [LARGE SCALE GENOMIC DNA]</scope>
    <source>
        <strain evidence="17">BGI_N320</strain>
    </source>
</reference>
<dbReference type="AlphaFoldDB" id="A0A091H888"/>
<dbReference type="Pfam" id="PF07686">
    <property type="entry name" value="V-set"/>
    <property type="match status" value="1"/>
</dbReference>
<keyword evidence="13" id="KW-0393">Immunoglobulin domain</keyword>
<evidence type="ECO:0000256" key="14">
    <source>
        <dbReference type="SAM" id="Phobius"/>
    </source>
</evidence>
<evidence type="ECO:0000259" key="16">
    <source>
        <dbReference type="PROSITE" id="PS50835"/>
    </source>
</evidence>
<sequence>MARSPALLLLLTLGLCEYGHRAGCPGIHGTRYQMKVGFRGSTHPQMGKQLELECGGAEKDYGVSWIRQDKDGALHFIVFISSMSKATFQQNEQARFEVRKHGTSYQLVVKSFKAQDEGKYFCVLNKNQMLHFSSGQPAFLPVTTTAAPTTAEPTTQHGTTKNYTCLKTPDSETNKWDFFCDIFIWIPLTGACLLLLIALVITVLLCQRARTRRCRCKR</sequence>
<keyword evidence="7" id="KW-1064">Adaptive immunity</keyword>
<feature type="transmembrane region" description="Helical" evidence="14">
    <location>
        <begin position="182"/>
        <end position="205"/>
    </location>
</feature>
<dbReference type="InterPro" id="IPR036179">
    <property type="entry name" value="Ig-like_dom_sf"/>
</dbReference>
<organism evidence="17 18">
    <name type="scientific">Buceros rhinoceros silvestris</name>
    <dbReference type="NCBI Taxonomy" id="175836"/>
    <lineage>
        <taxon>Eukaryota</taxon>
        <taxon>Metazoa</taxon>
        <taxon>Chordata</taxon>
        <taxon>Craniata</taxon>
        <taxon>Vertebrata</taxon>
        <taxon>Euteleostomi</taxon>
        <taxon>Archelosauria</taxon>
        <taxon>Archosauria</taxon>
        <taxon>Dinosauria</taxon>
        <taxon>Saurischia</taxon>
        <taxon>Theropoda</taxon>
        <taxon>Coelurosauria</taxon>
        <taxon>Aves</taxon>
        <taxon>Neognathae</taxon>
        <taxon>Neoaves</taxon>
        <taxon>Telluraves</taxon>
        <taxon>Coraciimorphae</taxon>
        <taxon>Bucerotiformes</taxon>
        <taxon>Bucerotidae</taxon>
        <taxon>Buceros</taxon>
    </lineage>
</organism>
<dbReference type="GO" id="GO:0045065">
    <property type="term" value="P:cytotoxic T cell differentiation"/>
    <property type="evidence" value="ECO:0007669"/>
    <property type="project" value="TreeGrafter"/>
</dbReference>
<evidence type="ECO:0000256" key="15">
    <source>
        <dbReference type="SAM" id="SignalP"/>
    </source>
</evidence>
<keyword evidence="4 15" id="KW-0732">Signal</keyword>
<comment type="subcellular location">
    <subcellularLocation>
        <location evidence="1">Cell membrane</location>
        <topology evidence="1">Single-pass type I membrane protein</topology>
    </subcellularLocation>
</comment>
<dbReference type="InterPro" id="IPR007110">
    <property type="entry name" value="Ig-like_dom"/>
</dbReference>
<evidence type="ECO:0000256" key="8">
    <source>
        <dbReference type="ARBA" id="ARBA00023136"/>
    </source>
</evidence>
<dbReference type="EMBL" id="KL528649">
    <property type="protein sequence ID" value="KFO92056.1"/>
    <property type="molecule type" value="Genomic_DNA"/>
</dbReference>
<dbReference type="GO" id="GO:0009897">
    <property type="term" value="C:external side of plasma membrane"/>
    <property type="evidence" value="ECO:0007669"/>
    <property type="project" value="TreeGrafter"/>
</dbReference>
<dbReference type="SMART" id="SM00406">
    <property type="entry name" value="IGv"/>
    <property type="match status" value="1"/>
</dbReference>
<evidence type="ECO:0000256" key="4">
    <source>
        <dbReference type="ARBA" id="ARBA00022729"/>
    </source>
</evidence>
<evidence type="ECO:0000256" key="12">
    <source>
        <dbReference type="ARBA" id="ARBA00023288"/>
    </source>
</evidence>
<dbReference type="PANTHER" id="PTHR10441:SF2">
    <property type="entry name" value="T-CELL SURFACE GLYCOPROTEIN CD8 ALPHA CHAIN"/>
    <property type="match status" value="1"/>
</dbReference>